<evidence type="ECO:0000313" key="1">
    <source>
        <dbReference type="EMBL" id="AYV83727.1"/>
    </source>
</evidence>
<protein>
    <submittedName>
        <fullName evidence="1">Uncharacterized protein</fullName>
    </submittedName>
</protein>
<proteinExistence type="predicted"/>
<accession>A0A3G5A8Y9</accession>
<name>A0A3G5A8Y9_9VIRU</name>
<organism evidence="1">
    <name type="scientific">Hyperionvirus sp</name>
    <dbReference type="NCBI Taxonomy" id="2487770"/>
    <lineage>
        <taxon>Viruses</taxon>
        <taxon>Varidnaviria</taxon>
        <taxon>Bamfordvirae</taxon>
        <taxon>Nucleocytoviricota</taxon>
        <taxon>Megaviricetes</taxon>
        <taxon>Imitervirales</taxon>
        <taxon>Mimiviridae</taxon>
        <taxon>Klosneuvirinae</taxon>
    </lineage>
</organism>
<dbReference type="EMBL" id="MK072392">
    <property type="protein sequence ID" value="AYV83727.1"/>
    <property type="molecule type" value="Genomic_DNA"/>
</dbReference>
<reference evidence="1" key="1">
    <citation type="submission" date="2018-10" db="EMBL/GenBank/DDBJ databases">
        <title>Hidden diversity of soil giant viruses.</title>
        <authorList>
            <person name="Schulz F."/>
            <person name="Alteio L."/>
            <person name="Goudeau D."/>
            <person name="Ryan E.M."/>
            <person name="Malmstrom R.R."/>
            <person name="Blanchard J."/>
            <person name="Woyke T."/>
        </authorList>
    </citation>
    <scope>NUCLEOTIDE SEQUENCE</scope>
    <source>
        <strain evidence="1">HYV1</strain>
    </source>
</reference>
<sequence>MRGIQFFRVVKGGYAFMVSRSLSGDSFQLSIRVPA</sequence>
<feature type="non-terminal residue" evidence="1">
    <location>
        <position position="35"/>
    </location>
</feature>
<gene>
    <name evidence="1" type="ORF">Hyperionvirus10_63</name>
</gene>